<keyword evidence="5" id="KW-1185">Reference proteome</keyword>
<feature type="compositionally biased region" description="Basic and acidic residues" evidence="1">
    <location>
        <begin position="17"/>
        <end position="26"/>
    </location>
</feature>
<reference evidence="4" key="1">
    <citation type="journal article" date="2021" name="Genome Biol. Evol.">
        <title>The assembled and annotated genome of the fairy-ring fungus Marasmius oreades.</title>
        <authorList>
            <person name="Hiltunen M."/>
            <person name="Ament-Velasquez S.L."/>
            <person name="Johannesson H."/>
        </authorList>
    </citation>
    <scope>NUCLEOTIDE SEQUENCE</scope>
    <source>
        <strain evidence="4">03SP1</strain>
    </source>
</reference>
<sequence>MASYDDPKIPPLTKPLEASEHERECTEVTTQNVPSGGNGRDWKVSGQTQPFASSVLTSMVNSEAKGDVTHTSLAPPPTEPTIQQSWDALTKTIDTRDDELMKGYKEDIDTLLVFAGLFSAIVTAFTIESSKRLEEDLQNTTVVLLRQLAHRQMSGLSSPPPAPFTPNPSDVRINTVWFLSLILALVYALFGLLCKQWVREHQRQTNTRTPGQALALHWLRNQSFARWHVPKILASLPILLEVALFLFFAGLLELLWNRHHVPFAIALAVVGFAVICYLTTTILPGLHIIRQVFQTHPYFTEDNPVFYPRDIGRLPPIDLICPYKSPQSWLIFRLFPVVYHFPGFKPLLYSLLIKFNGYWDKDKDIDDLDYTITKNILNLSHWPSLDLHIIQRFSSMERCPDLYELKGFRWLVQETRDIPSMIPHLKNVLGELPLHLVMPAIFDKWESPAGKSTWSIGDLNSALESPPTRGSKNNLFDDQTSPDDLSLSSQILCFRHLLETHDHYWLAEAAERIWDRILNDRKSLNDRIQ</sequence>
<evidence type="ECO:0000256" key="1">
    <source>
        <dbReference type="SAM" id="MobiDB-lite"/>
    </source>
</evidence>
<name>A0A9P7UK36_9AGAR</name>
<evidence type="ECO:0000313" key="5">
    <source>
        <dbReference type="Proteomes" id="UP001049176"/>
    </source>
</evidence>
<dbReference type="GeneID" id="66072678"/>
<evidence type="ECO:0000313" key="4">
    <source>
        <dbReference type="EMBL" id="KAG7086087.1"/>
    </source>
</evidence>
<dbReference type="KEGG" id="more:E1B28_003602"/>
<dbReference type="Pfam" id="PF20153">
    <property type="entry name" value="DUF6535"/>
    <property type="match status" value="1"/>
</dbReference>
<dbReference type="Proteomes" id="UP001049176">
    <property type="component" value="Chromosome 11"/>
</dbReference>
<protein>
    <recommendedName>
        <fullName evidence="3">DUF6535 domain-containing protein</fullName>
    </recommendedName>
</protein>
<feature type="transmembrane region" description="Helical" evidence="2">
    <location>
        <begin position="263"/>
        <end position="286"/>
    </location>
</feature>
<dbReference type="EMBL" id="CM032191">
    <property type="protein sequence ID" value="KAG7086087.1"/>
    <property type="molecule type" value="Genomic_DNA"/>
</dbReference>
<feature type="transmembrane region" description="Helical" evidence="2">
    <location>
        <begin position="232"/>
        <end position="251"/>
    </location>
</feature>
<organism evidence="4 5">
    <name type="scientific">Marasmius oreades</name>
    <name type="common">fairy-ring Marasmius</name>
    <dbReference type="NCBI Taxonomy" id="181124"/>
    <lineage>
        <taxon>Eukaryota</taxon>
        <taxon>Fungi</taxon>
        <taxon>Dikarya</taxon>
        <taxon>Basidiomycota</taxon>
        <taxon>Agaricomycotina</taxon>
        <taxon>Agaricomycetes</taxon>
        <taxon>Agaricomycetidae</taxon>
        <taxon>Agaricales</taxon>
        <taxon>Marasmiineae</taxon>
        <taxon>Marasmiaceae</taxon>
        <taxon>Marasmius</taxon>
    </lineage>
</organism>
<proteinExistence type="predicted"/>
<gene>
    <name evidence="4" type="ORF">E1B28_003602</name>
</gene>
<keyword evidence="2" id="KW-0812">Transmembrane</keyword>
<keyword evidence="2" id="KW-1133">Transmembrane helix</keyword>
<keyword evidence="2" id="KW-0472">Membrane</keyword>
<dbReference type="RefSeq" id="XP_043002558.1">
    <property type="nucleotide sequence ID" value="XM_043160601.1"/>
</dbReference>
<dbReference type="AlphaFoldDB" id="A0A9P7UK36"/>
<feature type="transmembrane region" description="Helical" evidence="2">
    <location>
        <begin position="110"/>
        <end position="127"/>
    </location>
</feature>
<evidence type="ECO:0000259" key="3">
    <source>
        <dbReference type="Pfam" id="PF20153"/>
    </source>
</evidence>
<comment type="caution">
    <text evidence="4">The sequence shown here is derived from an EMBL/GenBank/DDBJ whole genome shotgun (WGS) entry which is preliminary data.</text>
</comment>
<accession>A0A9P7UK36</accession>
<feature type="transmembrane region" description="Helical" evidence="2">
    <location>
        <begin position="176"/>
        <end position="194"/>
    </location>
</feature>
<dbReference type="OrthoDB" id="3235960at2759"/>
<evidence type="ECO:0000256" key="2">
    <source>
        <dbReference type="SAM" id="Phobius"/>
    </source>
</evidence>
<dbReference type="InterPro" id="IPR045338">
    <property type="entry name" value="DUF6535"/>
</dbReference>
<feature type="region of interest" description="Disordered" evidence="1">
    <location>
        <begin position="1"/>
        <end position="45"/>
    </location>
</feature>
<feature type="domain" description="DUF6535" evidence="3">
    <location>
        <begin position="86"/>
        <end position="257"/>
    </location>
</feature>